<name>A0A0K1PRQ3_9BACT</name>
<dbReference type="UniPathway" id="UPA00094"/>
<keyword evidence="3" id="KW-1185">Reference proteome</keyword>
<dbReference type="AlphaFoldDB" id="A0A0K1PRQ3"/>
<dbReference type="InterPro" id="IPR029069">
    <property type="entry name" value="HotDog_dom_sf"/>
</dbReference>
<dbReference type="NCBIfam" id="NF003509">
    <property type="entry name" value="PRK05174.1"/>
    <property type="match status" value="1"/>
</dbReference>
<dbReference type="STRING" id="1391654.AKJ09_02468"/>
<dbReference type="GO" id="GO:0016829">
    <property type="term" value="F:lyase activity"/>
    <property type="evidence" value="ECO:0007669"/>
    <property type="project" value="UniProtKB-KW"/>
</dbReference>
<dbReference type="PANTHER" id="PTHR30272:SF8">
    <property type="entry name" value="3-HYDROXYDECANOYL-[ACYL-CARRIER-PROTEIN] DEHYDRATASE"/>
    <property type="match status" value="1"/>
</dbReference>
<sequence length="199" mass="21811">MMRYTDFLARSSFSKEELFALSQGNLVSDPPEEFVRLPAPPMLMIDRVVELERSGPRGRIVGEQDIHLTDWFFQCHFRGDPVQPGCLGVDAVWQLIGLYGAAAGASGSGRALGCKEVEFAGQIRPHDRVVRYEVDIRRFSLLKESGSAVAVGTGKVLVDGEVIYTIRDAKVGMFRGIAYPDYPAPSANSKGGIMDRSSL</sequence>
<evidence type="ECO:0000256" key="1">
    <source>
        <dbReference type="ARBA" id="ARBA00023239"/>
    </source>
</evidence>
<proteinExistence type="predicted"/>
<dbReference type="GO" id="GO:0006633">
    <property type="term" value="P:fatty acid biosynthetic process"/>
    <property type="evidence" value="ECO:0007669"/>
    <property type="project" value="UniProtKB-UniPathway"/>
</dbReference>
<dbReference type="PANTHER" id="PTHR30272">
    <property type="entry name" value="3-HYDROXYACYL-[ACYL-CARRIER-PROTEIN] DEHYDRATASE"/>
    <property type="match status" value="1"/>
</dbReference>
<accession>A0A0K1PRQ3</accession>
<protein>
    <submittedName>
        <fullName evidence="2">3-hydroxyacyl-[acyl-carrier-protein] dehydratase, FabA form</fullName>
    </submittedName>
</protein>
<keyword evidence="1" id="KW-0456">Lyase</keyword>
<dbReference type="EMBL" id="CP012333">
    <property type="protein sequence ID" value="AKU95804.1"/>
    <property type="molecule type" value="Genomic_DNA"/>
</dbReference>
<evidence type="ECO:0000313" key="2">
    <source>
        <dbReference type="EMBL" id="AKU95804.1"/>
    </source>
</evidence>
<evidence type="ECO:0000313" key="3">
    <source>
        <dbReference type="Proteomes" id="UP000064967"/>
    </source>
</evidence>
<gene>
    <name evidence="2" type="ORF">AKJ09_02468</name>
</gene>
<dbReference type="Proteomes" id="UP000064967">
    <property type="component" value="Chromosome"/>
</dbReference>
<dbReference type="Gene3D" id="3.10.129.10">
    <property type="entry name" value="Hotdog Thioesterase"/>
    <property type="match status" value="1"/>
</dbReference>
<dbReference type="InterPro" id="IPR013114">
    <property type="entry name" value="FabA_FabZ"/>
</dbReference>
<dbReference type="SUPFAM" id="SSF54637">
    <property type="entry name" value="Thioesterase/thiol ester dehydrase-isomerase"/>
    <property type="match status" value="1"/>
</dbReference>
<dbReference type="Pfam" id="PF07977">
    <property type="entry name" value="FabA"/>
    <property type="match status" value="1"/>
</dbReference>
<reference evidence="2 3" key="1">
    <citation type="submission" date="2015-08" db="EMBL/GenBank/DDBJ databases">
        <authorList>
            <person name="Babu N.S."/>
            <person name="Beckwith C.J."/>
            <person name="Beseler K.G."/>
            <person name="Brison A."/>
            <person name="Carone J.V."/>
            <person name="Caskin T.P."/>
            <person name="Diamond M."/>
            <person name="Durham M.E."/>
            <person name="Foxe J.M."/>
            <person name="Go M."/>
            <person name="Henderson B.A."/>
            <person name="Jones I.B."/>
            <person name="McGettigan J.A."/>
            <person name="Micheletti S.J."/>
            <person name="Nasrallah M.E."/>
            <person name="Ortiz D."/>
            <person name="Piller C.R."/>
            <person name="Privatt S.R."/>
            <person name="Schneider S.L."/>
            <person name="Sharp S."/>
            <person name="Smith T.C."/>
            <person name="Stanton J.D."/>
            <person name="Ullery H.E."/>
            <person name="Wilson R.J."/>
            <person name="Serrano M.G."/>
            <person name="Buck G."/>
            <person name="Lee V."/>
            <person name="Wang Y."/>
            <person name="Carvalho R."/>
            <person name="Voegtly L."/>
            <person name="Shi R."/>
            <person name="Duckworth R."/>
            <person name="Johnson A."/>
            <person name="Loviza R."/>
            <person name="Walstead R."/>
            <person name="Shah Z."/>
            <person name="Kiflezghi M."/>
            <person name="Wade K."/>
            <person name="Ball S.L."/>
            <person name="Bradley K.W."/>
            <person name="Asai D.J."/>
            <person name="Bowman C.A."/>
            <person name="Russell D.A."/>
            <person name="Pope W.H."/>
            <person name="Jacobs-Sera D."/>
            <person name="Hendrix R.W."/>
            <person name="Hatfull G.F."/>
        </authorList>
    </citation>
    <scope>NUCLEOTIDE SEQUENCE [LARGE SCALE GENOMIC DNA]</scope>
    <source>
        <strain evidence="2 3">DSM 27648</strain>
    </source>
</reference>
<organism evidence="2 3">
    <name type="scientific">Labilithrix luteola</name>
    <dbReference type="NCBI Taxonomy" id="1391654"/>
    <lineage>
        <taxon>Bacteria</taxon>
        <taxon>Pseudomonadati</taxon>
        <taxon>Myxococcota</taxon>
        <taxon>Polyangia</taxon>
        <taxon>Polyangiales</taxon>
        <taxon>Labilitrichaceae</taxon>
        <taxon>Labilithrix</taxon>
    </lineage>
</organism>
<dbReference type="PATRIC" id="fig|1391654.3.peg.2507"/>
<dbReference type="KEGG" id="llu:AKJ09_02468"/>